<keyword evidence="1" id="KW-0813">Transport</keyword>
<evidence type="ECO:0000313" key="9">
    <source>
        <dbReference type="EMBL" id="KAA2213112.1"/>
    </source>
</evidence>
<dbReference type="Pfam" id="PF01322">
    <property type="entry name" value="Cytochrom_C_2"/>
    <property type="match status" value="1"/>
</dbReference>
<name>A0A5B2TF42_9PROT</name>
<evidence type="ECO:0000256" key="4">
    <source>
        <dbReference type="ARBA" id="ARBA00022982"/>
    </source>
</evidence>
<comment type="caution">
    <text evidence="9">The sequence shown here is derived from an EMBL/GenBank/DDBJ whole genome shotgun (WGS) entry which is preliminary data.</text>
</comment>
<keyword evidence="4" id="KW-0249">Electron transport</keyword>
<reference evidence="9 10" key="1">
    <citation type="journal article" date="2015" name="Int. J. Syst. Evol. Microbiol.">
        <title>Roseomonas oryzae sp. nov., isolated from paddy rhizosphere soil.</title>
        <authorList>
            <person name="Ramaprasad E.V."/>
            <person name="Sasikala Ch."/>
            <person name="Ramana Ch.V."/>
        </authorList>
    </citation>
    <scope>NUCLEOTIDE SEQUENCE [LARGE SCALE GENOMIC DNA]</scope>
    <source>
        <strain evidence="9 10">KCTC 42542</strain>
    </source>
</reference>
<dbReference type="Proteomes" id="UP000322110">
    <property type="component" value="Unassembled WGS sequence"/>
</dbReference>
<gene>
    <name evidence="9" type="ORF">F0Q34_10755</name>
</gene>
<keyword evidence="10" id="KW-1185">Reference proteome</keyword>
<accession>A0A5B2TF42</accession>
<feature type="binding site" description="covalent" evidence="7">
    <location>
        <position position="143"/>
    </location>
    <ligand>
        <name>heme c</name>
        <dbReference type="ChEBI" id="CHEBI:61717"/>
    </ligand>
</feature>
<dbReference type="Gene3D" id="1.20.120.10">
    <property type="entry name" value="Cytochrome c/b562"/>
    <property type="match status" value="1"/>
</dbReference>
<dbReference type="SUPFAM" id="SSF47175">
    <property type="entry name" value="Cytochromes"/>
    <property type="match status" value="1"/>
</dbReference>
<sequence length="153" mass="15782">MPLSRFPLILGAAGLAIATMLPLQPGPVLAQGADPVAERQAGLKRMGAHGRAIKEALDNTGDLSDVASRAREMESFFRTLPALFPPGSDKGDTKALPVVWSERAGFETGAARTAGFAGRLATAAAAGDASASDSAFRELAGSCGACHRTYRAR</sequence>
<evidence type="ECO:0000256" key="6">
    <source>
        <dbReference type="PIRSR" id="PIRSR000027-1"/>
    </source>
</evidence>
<dbReference type="PROSITE" id="PS51009">
    <property type="entry name" value="CYTCII"/>
    <property type="match status" value="1"/>
</dbReference>
<dbReference type="GO" id="GO:0005506">
    <property type="term" value="F:iron ion binding"/>
    <property type="evidence" value="ECO:0007669"/>
    <property type="project" value="InterPro"/>
</dbReference>
<dbReference type="InterPro" id="IPR012127">
    <property type="entry name" value="Cyt_c_prime"/>
</dbReference>
<keyword evidence="8" id="KW-0732">Signal</keyword>
<evidence type="ECO:0000256" key="2">
    <source>
        <dbReference type="ARBA" id="ARBA00022617"/>
    </source>
</evidence>
<dbReference type="GO" id="GO:0009055">
    <property type="term" value="F:electron transfer activity"/>
    <property type="evidence" value="ECO:0007669"/>
    <property type="project" value="InterPro"/>
</dbReference>
<keyword evidence="5 6" id="KW-0408">Iron</keyword>
<organism evidence="9 10">
    <name type="scientific">Teichococcus oryzae</name>
    <dbReference type="NCBI Taxonomy" id="1608942"/>
    <lineage>
        <taxon>Bacteria</taxon>
        <taxon>Pseudomonadati</taxon>
        <taxon>Pseudomonadota</taxon>
        <taxon>Alphaproteobacteria</taxon>
        <taxon>Acetobacterales</taxon>
        <taxon>Roseomonadaceae</taxon>
        <taxon>Roseomonas</taxon>
    </lineage>
</organism>
<comment type="PTM">
    <text evidence="7">Binds 1 heme group per subunit.</text>
</comment>
<dbReference type="RefSeq" id="WP_149812225.1">
    <property type="nucleotide sequence ID" value="NZ_VUKA01000004.1"/>
</dbReference>
<protein>
    <submittedName>
        <fullName evidence="9">Cytochrome c</fullName>
    </submittedName>
</protein>
<dbReference type="InterPro" id="IPR002321">
    <property type="entry name" value="Cyt_c_II"/>
</dbReference>
<dbReference type="GO" id="GO:0022900">
    <property type="term" value="P:electron transport chain"/>
    <property type="evidence" value="ECO:0007669"/>
    <property type="project" value="InterPro"/>
</dbReference>
<dbReference type="AlphaFoldDB" id="A0A5B2TF42"/>
<evidence type="ECO:0000256" key="1">
    <source>
        <dbReference type="ARBA" id="ARBA00022448"/>
    </source>
</evidence>
<dbReference type="InterPro" id="IPR010980">
    <property type="entry name" value="Cyt_c/b562"/>
</dbReference>
<proteinExistence type="predicted"/>
<evidence type="ECO:0000256" key="5">
    <source>
        <dbReference type="ARBA" id="ARBA00023004"/>
    </source>
</evidence>
<keyword evidence="3 6" id="KW-0479">Metal-binding</keyword>
<evidence type="ECO:0000256" key="8">
    <source>
        <dbReference type="SAM" id="SignalP"/>
    </source>
</evidence>
<dbReference type="OrthoDB" id="9811729at2"/>
<feature type="binding site" description="covalent" evidence="7">
    <location>
        <position position="146"/>
    </location>
    <ligand>
        <name>heme c</name>
        <dbReference type="ChEBI" id="CHEBI:61717"/>
    </ligand>
</feature>
<feature type="chain" id="PRO_5022765440" evidence="8">
    <location>
        <begin position="31"/>
        <end position="153"/>
    </location>
</feature>
<dbReference type="GO" id="GO:0020037">
    <property type="term" value="F:heme binding"/>
    <property type="evidence" value="ECO:0007669"/>
    <property type="project" value="InterPro"/>
</dbReference>
<dbReference type="GO" id="GO:0042597">
    <property type="term" value="C:periplasmic space"/>
    <property type="evidence" value="ECO:0007669"/>
    <property type="project" value="InterPro"/>
</dbReference>
<evidence type="ECO:0000313" key="10">
    <source>
        <dbReference type="Proteomes" id="UP000322110"/>
    </source>
</evidence>
<feature type="binding site" description="axial binding residue" evidence="6">
    <location>
        <position position="147"/>
    </location>
    <ligand>
        <name>heme c</name>
        <dbReference type="ChEBI" id="CHEBI:61717"/>
    </ligand>
    <ligandPart>
        <name>Fe</name>
        <dbReference type="ChEBI" id="CHEBI:18248"/>
    </ligandPart>
</feature>
<keyword evidence="2 7" id="KW-0349">Heme</keyword>
<dbReference type="PIRSF" id="PIRSF000027">
    <property type="entry name" value="Cytc_c_prime"/>
    <property type="match status" value="1"/>
</dbReference>
<evidence type="ECO:0000256" key="7">
    <source>
        <dbReference type="PIRSR" id="PIRSR000027-2"/>
    </source>
</evidence>
<feature type="signal peptide" evidence="8">
    <location>
        <begin position="1"/>
        <end position="30"/>
    </location>
</feature>
<dbReference type="EMBL" id="VUKA01000004">
    <property type="protein sequence ID" value="KAA2213112.1"/>
    <property type="molecule type" value="Genomic_DNA"/>
</dbReference>
<evidence type="ECO:0000256" key="3">
    <source>
        <dbReference type="ARBA" id="ARBA00022723"/>
    </source>
</evidence>